<dbReference type="EMBL" id="PJNI01000013">
    <property type="protein sequence ID" value="PKR80102.1"/>
    <property type="molecule type" value="Genomic_DNA"/>
</dbReference>
<dbReference type="Gene3D" id="2.180.10.10">
    <property type="entry name" value="RHS repeat-associated core"/>
    <property type="match status" value="1"/>
</dbReference>
<dbReference type="OrthoDB" id="2972467at2"/>
<sequence>MTYRYQKDGDGNLLRNRLYHINDAVASNIDSTDIDDMGLYTSDPTLINTDNNYSYDAEGRLVKDKQEEIDTIIWTVSGKVKEIRRSLASEKKNVIFEWKWKWICGDGRISLWLPRSGNE</sequence>
<reference evidence="1 2" key="1">
    <citation type="submission" date="2017-12" db="EMBL/GenBank/DDBJ databases">
        <title>The draft genome sequence of Brumimicrobium saltpan LHR20.</title>
        <authorList>
            <person name="Do Z.-J."/>
            <person name="Luo H.-R."/>
        </authorList>
    </citation>
    <scope>NUCLEOTIDE SEQUENCE [LARGE SCALE GENOMIC DNA]</scope>
    <source>
        <strain evidence="1 2">LHR20</strain>
    </source>
</reference>
<proteinExistence type="predicted"/>
<keyword evidence="2" id="KW-1185">Reference proteome</keyword>
<gene>
    <name evidence="1" type="ORF">CW751_11395</name>
</gene>
<protein>
    <submittedName>
        <fullName evidence="1">Uncharacterized protein</fullName>
    </submittedName>
</protein>
<organism evidence="1 2">
    <name type="scientific">Brumimicrobium salinarum</name>
    <dbReference type="NCBI Taxonomy" id="2058658"/>
    <lineage>
        <taxon>Bacteria</taxon>
        <taxon>Pseudomonadati</taxon>
        <taxon>Bacteroidota</taxon>
        <taxon>Flavobacteriia</taxon>
        <taxon>Flavobacteriales</taxon>
        <taxon>Crocinitomicaceae</taxon>
        <taxon>Brumimicrobium</taxon>
    </lineage>
</organism>
<dbReference type="AlphaFoldDB" id="A0A2I0R0I3"/>
<dbReference type="RefSeq" id="WP_101335160.1">
    <property type="nucleotide sequence ID" value="NZ_PJNI01000013.1"/>
</dbReference>
<accession>A0A2I0R0I3</accession>
<name>A0A2I0R0I3_9FLAO</name>
<comment type="caution">
    <text evidence="1">The sequence shown here is derived from an EMBL/GenBank/DDBJ whole genome shotgun (WGS) entry which is preliminary data.</text>
</comment>
<evidence type="ECO:0000313" key="2">
    <source>
        <dbReference type="Proteomes" id="UP000236654"/>
    </source>
</evidence>
<dbReference type="Proteomes" id="UP000236654">
    <property type="component" value="Unassembled WGS sequence"/>
</dbReference>
<evidence type="ECO:0000313" key="1">
    <source>
        <dbReference type="EMBL" id="PKR80102.1"/>
    </source>
</evidence>